<dbReference type="PANTHER" id="PTHR43585">
    <property type="entry name" value="FUMIPYRROLE BIOSYNTHESIS PROTEIN C"/>
    <property type="match status" value="1"/>
</dbReference>
<dbReference type="EMBL" id="BOOR01000017">
    <property type="protein sequence ID" value="GII54386.1"/>
    <property type="molecule type" value="Genomic_DNA"/>
</dbReference>
<dbReference type="RefSeq" id="WP_203944615.1">
    <property type="nucleotide sequence ID" value="NZ_BOOR01000017.1"/>
</dbReference>
<keyword evidence="2 4" id="KW-0547">Nucleotide-binding</keyword>
<keyword evidence="3 4" id="KW-0067">ATP-binding</keyword>
<evidence type="ECO:0000256" key="2">
    <source>
        <dbReference type="ARBA" id="ARBA00022741"/>
    </source>
</evidence>
<dbReference type="SUPFAM" id="SSF56059">
    <property type="entry name" value="Glutathione synthetase ATP-binding domain-like"/>
    <property type="match status" value="1"/>
</dbReference>
<gene>
    <name evidence="6" type="ORF">Pth03_27750</name>
</gene>
<dbReference type="GO" id="GO:0005524">
    <property type="term" value="F:ATP binding"/>
    <property type="evidence" value="ECO:0007669"/>
    <property type="project" value="UniProtKB-UniRule"/>
</dbReference>
<dbReference type="Gene3D" id="3.30.470.20">
    <property type="entry name" value="ATP-grasp fold, B domain"/>
    <property type="match status" value="1"/>
</dbReference>
<evidence type="ECO:0000256" key="3">
    <source>
        <dbReference type="ARBA" id="ARBA00022840"/>
    </source>
</evidence>
<dbReference type="GO" id="GO:0016874">
    <property type="term" value="F:ligase activity"/>
    <property type="evidence" value="ECO:0007669"/>
    <property type="project" value="UniProtKB-KW"/>
</dbReference>
<evidence type="ECO:0000256" key="1">
    <source>
        <dbReference type="ARBA" id="ARBA00022598"/>
    </source>
</evidence>
<organism evidence="6 7">
    <name type="scientific">Planotetraspora thailandica</name>
    <dbReference type="NCBI Taxonomy" id="487172"/>
    <lineage>
        <taxon>Bacteria</taxon>
        <taxon>Bacillati</taxon>
        <taxon>Actinomycetota</taxon>
        <taxon>Actinomycetes</taxon>
        <taxon>Streptosporangiales</taxon>
        <taxon>Streptosporangiaceae</taxon>
        <taxon>Planotetraspora</taxon>
    </lineage>
</organism>
<dbReference type="PANTHER" id="PTHR43585:SF2">
    <property type="entry name" value="ATP-GRASP ENZYME FSQD"/>
    <property type="match status" value="1"/>
</dbReference>
<comment type="caution">
    <text evidence="6">The sequence shown here is derived from an EMBL/GenBank/DDBJ whole genome shotgun (WGS) entry which is preliminary data.</text>
</comment>
<dbReference type="InterPro" id="IPR011761">
    <property type="entry name" value="ATP-grasp"/>
</dbReference>
<evidence type="ECO:0000259" key="5">
    <source>
        <dbReference type="PROSITE" id="PS50975"/>
    </source>
</evidence>
<evidence type="ECO:0000256" key="4">
    <source>
        <dbReference type="PROSITE-ProRule" id="PRU00409"/>
    </source>
</evidence>
<proteinExistence type="predicted"/>
<feature type="domain" description="ATP-grasp" evidence="5">
    <location>
        <begin position="131"/>
        <end position="319"/>
    </location>
</feature>
<reference evidence="6" key="1">
    <citation type="submission" date="2021-01" db="EMBL/GenBank/DDBJ databases">
        <title>Whole genome shotgun sequence of Planotetraspora thailandica NBRC 104271.</title>
        <authorList>
            <person name="Komaki H."/>
            <person name="Tamura T."/>
        </authorList>
    </citation>
    <scope>NUCLEOTIDE SEQUENCE</scope>
    <source>
        <strain evidence="6">NBRC 104271</strain>
    </source>
</reference>
<protein>
    <recommendedName>
        <fullName evidence="5">ATP-grasp domain-containing protein</fullName>
    </recommendedName>
</protein>
<name>A0A8J3V0I8_9ACTN</name>
<evidence type="ECO:0000313" key="6">
    <source>
        <dbReference type="EMBL" id="GII54386.1"/>
    </source>
</evidence>
<dbReference type="InterPro" id="IPR052032">
    <property type="entry name" value="ATP-dep_AA_Ligase"/>
</dbReference>
<dbReference type="GO" id="GO:0046872">
    <property type="term" value="F:metal ion binding"/>
    <property type="evidence" value="ECO:0007669"/>
    <property type="project" value="InterPro"/>
</dbReference>
<evidence type="ECO:0000313" key="7">
    <source>
        <dbReference type="Proteomes" id="UP000605992"/>
    </source>
</evidence>
<keyword evidence="1" id="KW-0436">Ligase</keyword>
<dbReference type="Proteomes" id="UP000605992">
    <property type="component" value="Unassembled WGS sequence"/>
</dbReference>
<keyword evidence="7" id="KW-1185">Reference proteome</keyword>
<dbReference type="AlphaFoldDB" id="A0A8J3V0I8"/>
<dbReference type="Pfam" id="PF13535">
    <property type="entry name" value="ATP-grasp_4"/>
    <property type="match status" value="1"/>
</dbReference>
<accession>A0A8J3V0I8</accession>
<sequence length="434" mass="47332">MKPNAFLLTGSFYVISRAPRYLEELAARGLKILVVTPSEWRDEALRAVAVPGSPAAAITDFAFTDGDLKVENSYMPGVIAGVRRWLDQYTIAGICAVGETLVEPTGVVADALGLRSPGLRATRACRSKYLQRLYLPEFSPASQVVPAGGRDGLTPAVGYPAVLKPATRHSSSGVWTIHDEAELRARLAEYPPYETLLLEEKVLGPEYSVESLVQDGKTIFASVTRKRTSDAHADTFVELSHTVTDQPGSLQDTLLAANRQLLERLDFQDGIAHAEWRLAADGRPYLMEVAARTPGDGITTLYHLATGSPVEPEVVRIALGEPASYPQLTRHAREVYLEHAPGVLTDVTLDWPGVTPHWVGDTTLWPEVPPGSPADPPALRAVFVLKNRGYHIQPLRSSEDRVVSFFIDAPTPGELDSLENRVRAALTVHVRPES</sequence>
<dbReference type="PROSITE" id="PS50975">
    <property type="entry name" value="ATP_GRASP"/>
    <property type="match status" value="1"/>
</dbReference>